<dbReference type="PANTHER" id="PTHR47618">
    <property type="entry name" value="BIFUNCTIONAL OLIGORIBONUCLEASE AND PAP PHOSPHATASE NRNA"/>
    <property type="match status" value="1"/>
</dbReference>
<sequence>MEKELVQGEKQSFNKKQSMLVRKRISEFKDTLTHLIEDSNQVYLTTHKNMDYDAIASLGAIGLICRKLKKSPYIVVDQDEYNDLSYDKSQMFKKIEDKFVVVNLDWFNNNKTEKSLLIAVDVNKQFMTPLKNNYGDFDNIIIIDHHDEDSDTIKTKNKLILNDKSEKPIYITSSCSEIMYWLLKQYKVNVKDIDYYSFLLLGIYLDTNKKRKNTFPSTHECISELIDKKGADENKVNEYLSVDFETDRKIQRLVDETKWITIRYAIGIGNEVYTDEEIAKAADYALKYTCEAAIYAGKDKNGNYLVKARSNRGNLDIGRLMYDLNKGGGNKSSAAARPMFIDAATPEEEREKLFREIKDVIYHKRQQHCKRYYIKNKNIKNINKEGNK</sequence>
<protein>
    <submittedName>
        <fullName evidence="2">DHH family phosphoesterase</fullName>
    </submittedName>
</protein>
<gene>
    <name evidence="2" type="ORF">IAB68_06020</name>
</gene>
<dbReference type="Proteomes" id="UP000824074">
    <property type="component" value="Unassembled WGS sequence"/>
</dbReference>
<dbReference type="Pfam" id="PF01368">
    <property type="entry name" value="DHH"/>
    <property type="match status" value="1"/>
</dbReference>
<dbReference type="InterPro" id="IPR001667">
    <property type="entry name" value="DDH_dom"/>
</dbReference>
<reference evidence="2" key="2">
    <citation type="journal article" date="2021" name="PeerJ">
        <title>Extensive microbial diversity within the chicken gut microbiome revealed by metagenomics and culture.</title>
        <authorList>
            <person name="Gilroy R."/>
            <person name="Ravi A."/>
            <person name="Getino M."/>
            <person name="Pursley I."/>
            <person name="Horton D.L."/>
            <person name="Alikhan N.F."/>
            <person name="Baker D."/>
            <person name="Gharbi K."/>
            <person name="Hall N."/>
            <person name="Watson M."/>
            <person name="Adriaenssens E.M."/>
            <person name="Foster-Nyarko E."/>
            <person name="Jarju S."/>
            <person name="Secka A."/>
            <person name="Antonio M."/>
            <person name="Oren A."/>
            <person name="Chaudhuri R.R."/>
            <person name="La Ragione R."/>
            <person name="Hildebrand F."/>
            <person name="Pallen M.J."/>
        </authorList>
    </citation>
    <scope>NUCLEOTIDE SEQUENCE</scope>
    <source>
        <strain evidence="2">CHK193-30670</strain>
    </source>
</reference>
<dbReference type="PANTHER" id="PTHR47618:SF2">
    <property type="entry name" value="CYCLIC-DI-AMP PHOSPHODIESTERASE GDPP"/>
    <property type="match status" value="1"/>
</dbReference>
<evidence type="ECO:0000313" key="3">
    <source>
        <dbReference type="Proteomes" id="UP000824074"/>
    </source>
</evidence>
<dbReference type="InterPro" id="IPR051319">
    <property type="entry name" value="Oligoribo/pAp-PDE_c-di-AMP_PDE"/>
</dbReference>
<dbReference type="AlphaFoldDB" id="A0A9D1IP54"/>
<name>A0A9D1IP54_9FIRM</name>
<reference evidence="2" key="1">
    <citation type="submission" date="2020-10" db="EMBL/GenBank/DDBJ databases">
        <authorList>
            <person name="Gilroy R."/>
        </authorList>
    </citation>
    <scope>NUCLEOTIDE SEQUENCE</scope>
    <source>
        <strain evidence="2">CHK193-30670</strain>
    </source>
</reference>
<proteinExistence type="predicted"/>
<accession>A0A9D1IP54</accession>
<evidence type="ECO:0000313" key="2">
    <source>
        <dbReference type="EMBL" id="HIU40832.1"/>
    </source>
</evidence>
<evidence type="ECO:0000259" key="1">
    <source>
        <dbReference type="Pfam" id="PF01368"/>
    </source>
</evidence>
<organism evidence="2 3">
    <name type="scientific">Candidatus Aphodocola excrementigallinarum</name>
    <dbReference type="NCBI Taxonomy" id="2840670"/>
    <lineage>
        <taxon>Bacteria</taxon>
        <taxon>Bacillati</taxon>
        <taxon>Bacillota</taxon>
        <taxon>Bacilli</taxon>
        <taxon>Candidatus Aphodocola</taxon>
    </lineage>
</organism>
<dbReference type="SUPFAM" id="SSF64182">
    <property type="entry name" value="DHH phosphoesterases"/>
    <property type="match status" value="1"/>
</dbReference>
<comment type="caution">
    <text evidence="2">The sequence shown here is derived from an EMBL/GenBank/DDBJ whole genome shotgun (WGS) entry which is preliminary data.</text>
</comment>
<feature type="domain" description="DDH" evidence="1">
    <location>
        <begin position="42"/>
        <end position="203"/>
    </location>
</feature>
<dbReference type="Gene3D" id="3.90.1640.10">
    <property type="entry name" value="inorganic pyrophosphatase (n-terminal core)"/>
    <property type="match status" value="1"/>
</dbReference>
<dbReference type="InterPro" id="IPR038763">
    <property type="entry name" value="DHH_sf"/>
</dbReference>
<dbReference type="EMBL" id="DVMT01000060">
    <property type="protein sequence ID" value="HIU40832.1"/>
    <property type="molecule type" value="Genomic_DNA"/>
</dbReference>